<gene>
    <name evidence="9" type="ORF">RIEGSTA812A_PEG_1188</name>
</gene>
<evidence type="ECO:0000256" key="4">
    <source>
        <dbReference type="ARBA" id="ARBA00013043"/>
    </source>
</evidence>
<proteinExistence type="inferred from homology"/>
<dbReference type="AlphaFoldDB" id="A0A484H860"/>
<dbReference type="GO" id="GO:0046656">
    <property type="term" value="P:folic acid biosynthetic process"/>
    <property type="evidence" value="ECO:0007669"/>
    <property type="project" value="UniProtKB-KW"/>
</dbReference>
<dbReference type="InterPro" id="IPR006157">
    <property type="entry name" value="FolB_dom"/>
</dbReference>
<dbReference type="NCBIfam" id="TIGR00526">
    <property type="entry name" value="folB_dom"/>
    <property type="match status" value="1"/>
</dbReference>
<evidence type="ECO:0000256" key="5">
    <source>
        <dbReference type="ARBA" id="ARBA00022909"/>
    </source>
</evidence>
<name>A0A484H860_9ZZZZ</name>
<dbReference type="Gene3D" id="3.30.1130.10">
    <property type="match status" value="1"/>
</dbReference>
<dbReference type="InterPro" id="IPR006156">
    <property type="entry name" value="Dihydroneopterin_aldolase"/>
</dbReference>
<dbReference type="SUPFAM" id="SSF55620">
    <property type="entry name" value="Tetrahydrobiopterin biosynthesis enzymes-like"/>
    <property type="match status" value="1"/>
</dbReference>
<evidence type="ECO:0000256" key="7">
    <source>
        <dbReference type="ARBA" id="ARBA00032903"/>
    </source>
</evidence>
<dbReference type="Pfam" id="PF02152">
    <property type="entry name" value="FolB"/>
    <property type="match status" value="1"/>
</dbReference>
<protein>
    <recommendedName>
        <fullName evidence="4">dihydroneopterin aldolase</fullName>
        <ecNumber evidence="4">4.1.2.25</ecNumber>
    </recommendedName>
    <alternativeName>
        <fullName evidence="7">7,8-dihydroneopterin aldolase</fullName>
    </alternativeName>
</protein>
<organism evidence="9">
    <name type="scientific">invertebrate metagenome</name>
    <dbReference type="NCBI Taxonomy" id="1711999"/>
    <lineage>
        <taxon>unclassified sequences</taxon>
        <taxon>metagenomes</taxon>
        <taxon>organismal metagenomes</taxon>
    </lineage>
</organism>
<dbReference type="GO" id="GO:0005737">
    <property type="term" value="C:cytoplasm"/>
    <property type="evidence" value="ECO:0007669"/>
    <property type="project" value="TreeGrafter"/>
</dbReference>
<keyword evidence="5" id="KW-0289">Folate biosynthesis</keyword>
<comment type="pathway">
    <text evidence="2">Cofactor biosynthesis; tetrahydrofolate biosynthesis; 2-amino-4-hydroxy-6-hydroxymethyl-7,8-dihydropteridine diphosphate from 7,8-dihydroneopterin triphosphate: step 3/4.</text>
</comment>
<evidence type="ECO:0000256" key="1">
    <source>
        <dbReference type="ARBA" id="ARBA00001353"/>
    </source>
</evidence>
<dbReference type="EC" id="4.1.2.25" evidence="4"/>
<dbReference type="PANTHER" id="PTHR42844">
    <property type="entry name" value="DIHYDRONEOPTERIN ALDOLASE 1-RELATED"/>
    <property type="match status" value="1"/>
</dbReference>
<evidence type="ECO:0000313" key="9">
    <source>
        <dbReference type="EMBL" id="VBB69715.1"/>
    </source>
</evidence>
<comment type="similarity">
    <text evidence="3">Belongs to the DHNA family.</text>
</comment>
<dbReference type="EMBL" id="LR026963">
    <property type="protein sequence ID" value="VBB69715.1"/>
    <property type="molecule type" value="Genomic_DNA"/>
</dbReference>
<dbReference type="InterPro" id="IPR043133">
    <property type="entry name" value="GTP-CH-I_C/QueF"/>
</dbReference>
<reference evidence="9" key="1">
    <citation type="submission" date="2018-10" db="EMBL/GenBank/DDBJ databases">
        <authorList>
            <person name="Gruber-Vodicka H."/>
            <person name="Jaeckle O."/>
        </authorList>
    </citation>
    <scope>NUCLEOTIDE SEQUENCE</scope>
</reference>
<dbReference type="PANTHER" id="PTHR42844:SF1">
    <property type="entry name" value="DIHYDRONEOPTERIN ALDOLASE 1-RELATED"/>
    <property type="match status" value="1"/>
</dbReference>
<dbReference type="GO" id="GO:0004150">
    <property type="term" value="F:dihydroneopterin aldolase activity"/>
    <property type="evidence" value="ECO:0007669"/>
    <property type="project" value="UniProtKB-EC"/>
</dbReference>
<feature type="domain" description="Dihydroneopterin aldolase/epimerase" evidence="8">
    <location>
        <begin position="2"/>
        <end position="105"/>
    </location>
</feature>
<accession>A0A484H860</accession>
<evidence type="ECO:0000256" key="6">
    <source>
        <dbReference type="ARBA" id="ARBA00023239"/>
    </source>
</evidence>
<sequence length="108" mass="12223">MLSTRIGIHAHERLAPQRIRINLDLAVCEDNCPVDDKLESVVCYETLLRRVRDIVANGHVNLVETLAERIMTICLQDVRVQSTVVKIEKIDLFTDVGSVGVEIERLKT</sequence>
<evidence type="ECO:0000256" key="3">
    <source>
        <dbReference type="ARBA" id="ARBA00005708"/>
    </source>
</evidence>
<dbReference type="SMART" id="SM00905">
    <property type="entry name" value="FolB"/>
    <property type="match status" value="1"/>
</dbReference>
<evidence type="ECO:0000259" key="8">
    <source>
        <dbReference type="SMART" id="SM00905"/>
    </source>
</evidence>
<evidence type="ECO:0000256" key="2">
    <source>
        <dbReference type="ARBA" id="ARBA00005013"/>
    </source>
</evidence>
<keyword evidence="6 9" id="KW-0456">Lyase</keyword>
<comment type="catalytic activity">
    <reaction evidence="1">
        <text>7,8-dihydroneopterin = 6-hydroxymethyl-7,8-dihydropterin + glycolaldehyde</text>
        <dbReference type="Rhea" id="RHEA:10540"/>
        <dbReference type="ChEBI" id="CHEBI:17001"/>
        <dbReference type="ChEBI" id="CHEBI:17071"/>
        <dbReference type="ChEBI" id="CHEBI:44841"/>
        <dbReference type="EC" id="4.1.2.25"/>
    </reaction>
</comment>